<comment type="similarity">
    <text evidence="1">Belongs to the metallo-beta-lactamase superfamily. Class-B beta-lactamase family.</text>
</comment>
<evidence type="ECO:0000256" key="1">
    <source>
        <dbReference type="ARBA" id="ARBA00005250"/>
    </source>
</evidence>
<evidence type="ECO:0000313" key="4">
    <source>
        <dbReference type="Proteomes" id="UP000596351"/>
    </source>
</evidence>
<dbReference type="InterPro" id="IPR001279">
    <property type="entry name" value="Metallo-B-lactamas"/>
</dbReference>
<accession>A0ABX7EYT7</accession>
<gene>
    <name evidence="3" type="ORF">D4A92_14705</name>
</gene>
<keyword evidence="4" id="KW-1185">Reference proteome</keyword>
<protein>
    <submittedName>
        <fullName evidence="3">MBL fold metallo-hydrolase</fullName>
    </submittedName>
</protein>
<evidence type="ECO:0000259" key="2">
    <source>
        <dbReference type="SMART" id="SM00849"/>
    </source>
</evidence>
<name>A0ABX7EYT7_9HYPH</name>
<dbReference type="PANTHER" id="PTHR42951">
    <property type="entry name" value="METALLO-BETA-LACTAMASE DOMAIN-CONTAINING"/>
    <property type="match status" value="1"/>
</dbReference>
<dbReference type="InterPro" id="IPR050855">
    <property type="entry name" value="NDM-1-like"/>
</dbReference>
<dbReference type="Gene3D" id="3.60.15.10">
    <property type="entry name" value="Ribonuclease Z/Hydroxyacylglutathione hydrolase-like"/>
    <property type="match status" value="1"/>
</dbReference>
<proteinExistence type="inferred from homology"/>
<reference evidence="3 4" key="1">
    <citation type="submission" date="2018-09" db="EMBL/GenBank/DDBJ databases">
        <title>Rhizobium sp. MAE2-X.</title>
        <authorList>
            <person name="Lee Y."/>
            <person name="Jeon C.O."/>
        </authorList>
    </citation>
    <scope>NUCLEOTIDE SEQUENCE [LARGE SCALE GENOMIC DNA]</scope>
    <source>
        <strain evidence="3 4">MAE2-X</strain>
    </source>
</reference>
<organism evidence="3 4">
    <name type="scientific">Rhizobium rosettiformans</name>
    <dbReference type="NCBI Taxonomy" id="1368430"/>
    <lineage>
        <taxon>Bacteria</taxon>
        <taxon>Pseudomonadati</taxon>
        <taxon>Pseudomonadota</taxon>
        <taxon>Alphaproteobacteria</taxon>
        <taxon>Hyphomicrobiales</taxon>
        <taxon>Rhizobiaceae</taxon>
        <taxon>Rhizobium/Agrobacterium group</taxon>
        <taxon>Rhizobium</taxon>
    </lineage>
</organism>
<dbReference type="Proteomes" id="UP000596351">
    <property type="component" value="Chromosome"/>
</dbReference>
<dbReference type="InterPro" id="IPR036866">
    <property type="entry name" value="RibonucZ/Hydroxyglut_hydro"/>
</dbReference>
<dbReference type="SUPFAM" id="SSF56281">
    <property type="entry name" value="Metallo-hydrolase/oxidoreductase"/>
    <property type="match status" value="1"/>
</dbReference>
<feature type="domain" description="Metallo-beta-lactamase" evidence="2">
    <location>
        <begin position="45"/>
        <end position="218"/>
    </location>
</feature>
<dbReference type="PANTHER" id="PTHR42951:SF4">
    <property type="entry name" value="ACYL-COENZYME A THIOESTERASE MBLAC2"/>
    <property type="match status" value="1"/>
</dbReference>
<dbReference type="EMBL" id="CP032405">
    <property type="protein sequence ID" value="QRF52591.1"/>
    <property type="molecule type" value="Genomic_DNA"/>
</dbReference>
<dbReference type="RefSeq" id="WP_203014719.1">
    <property type="nucleotide sequence ID" value="NZ_CP032405.1"/>
</dbReference>
<dbReference type="Pfam" id="PF00753">
    <property type="entry name" value="Lactamase_B"/>
    <property type="match status" value="1"/>
</dbReference>
<evidence type="ECO:0000313" key="3">
    <source>
        <dbReference type="EMBL" id="QRF52591.1"/>
    </source>
</evidence>
<sequence length="295" mass="32222">MSLAETMRIHEPYPGLFAYYDGRILGKRLHSDKPNWLDDGAYSLGVASYAIVSGKEALVYDTHISFEHARAIRTHLSSLGVTSLRVVLSHWHTDHVAGNAGFIDCPIISNKLTRDTLIEKRKVLAEKDPPINPVVMPTETFEGETALQVGDITVKLMQFNIHSADGTVLLLPHLGVLLAGDTLEDTATYISEPGNTAFHIAELDGLADLEFSRILPNHGDEQIIASGGYPPSLVTATRDYLARLLSQLGEPDLENQSLKDFVAPELAAGTLTYFAPYEAVHRQNIAALKGAKPDE</sequence>
<dbReference type="SMART" id="SM00849">
    <property type="entry name" value="Lactamase_B"/>
    <property type="match status" value="1"/>
</dbReference>